<dbReference type="GO" id="GO:0004352">
    <property type="term" value="F:glutamate dehydrogenase (NAD+) activity"/>
    <property type="evidence" value="ECO:0007669"/>
    <property type="project" value="InterPro"/>
</dbReference>
<dbReference type="InterPro" id="IPR049064">
    <property type="entry name" value="NAD_Glu_DH_ACT3"/>
</dbReference>
<protein>
    <submittedName>
        <fullName evidence="7">Glutamate dehydrogenase</fullName>
    </submittedName>
</protein>
<sequence>MTHHNQSHHSTQSQHIDGERLNQLADIANQYISNKQSSLPDFMMAYYHSLYHETAAKYSNDDLAGMALHHYMMLTRYQTGQPQIAVINPVAEAHHFHSSHTVIQIVAYDRPFLVDTMTMTLEEQGINVHRIHNTIMDIQWDNERRIQAVSSANTSHTKHMSLIHIEIDRQDANDLPELEQTLLNKVGILDTITNDWQQMHDRLQHIKNELSQVTLPDDYHSYEEIEAFLSWILNDHFIFLGFREYRLEQDERGGIELITVGGSGLGLLRTADEDKPSASFKQLPEQLKQLLILPKVLLLSKSSQQSPVHRPVYMDFLGIHKFDDKSNVVGEYRFIGLLTSQAYQLSVQQIPLLREKATTLLDMAQLPKHGHAHQKMMHIINTLPRDDLFQGDTDELYPIVTGISQLQDKHRLRLFARVDHYQRFVSCLVYIPRDKFNTMLRIKVQKALVDAFGGTSSGFSTQMKEAYHARVHVHVRTIPGRINHVDISKLEHKLSLLMQDWSDGFAKALLDDLGENQANGLLNRYKSVIPAAYQENFDPRTAVEDIKRLNGLSDDNPMQWHLFQSTGDADNELHLKLYGTDRPAILSNVLPILEDFGVAVISANTYEIATQPTLWMQEYALQLRHVDTVNLSVVRGQFEDSLQRIWQEEVESDRLNELILVSKLDTYDVVVLRALSRYMLQAKAPFSYDYIVQTLVAHASITVKLVELFHARMSPEMTERESAIKEIQAHIDEQLKQVSSLDEDRIIHWLLDLLHAMLRTNFYQRDEAGKRKDRLSFKFAANAIPHLPEPKPMFEIYVYSPKVEAVHLRGGKVARGGLRWSDRMEDFRTEVLGLVKAQMVKNAVIVPVGSKGGFIVKTRQAGMDREAWLKEGIACYQTFIRGMLDITDNIIDGQIVPPNDTMRHDDDDPYLVVAADKGTASFSDIANALAAEYDFWLDDAFASGGSVGYDHKAMGITARGAWESVKRHFRLMGKDIQHTDEFTVVGIGDMSGDVFGNGMLLSDNTLLQAAFNHLHIFIDPTPDAKISHAERERLFNLPRSSWQDYDPQLISQGGGVFSRQAKSISITDEMKQAFAIEEDSLTPNELIHALLKAPVDLIWNGGIGTYVKASSETHADVGDKANDSLRVNGDEVRAKIIGEGGNLGCTQLGRIEYAQHGGRIYTDAIDNSGGVNCSDHEVNIKILLGDVVKQGDMTMKQRNELLESMTDSVAELVLRQNYLQPQTIELSAYQAVERLNEHQRFMQMLESNGRLDRTIERLPNDTVMAERQKSGKGLTNPEFAILLAYGKMWVYDNLLTSDLPDEAYFTNELRKYFPDVLDTPYFEQMTEHRLHREIISTYLTNGLVNRLGIENVFRLTEETGQDVPTITRAYAIARDVYDVYHAWRVLEELDNQVAAQEQIRLELKIRQALKQGMAWFINANGQKLSITEMTDKFKATVQQLLADEELMNVHFAKSLQDSRDEMLNAGLSAEQADVFAKLPIYPFALDVVQLAQQADSDIRTTAQVYFAVYDALNVGWLYAQVASLPQQSHWDRRANNALIHELNKTIKAIALPLLDEDNPVIAIKQWQEQNHAELERLQQAKDDLSGTDDVGQVSLSALSVLLSEMGSLNLSS</sequence>
<dbReference type="InterPro" id="IPR046346">
    <property type="entry name" value="Aminoacid_DH-like_N_sf"/>
</dbReference>
<dbReference type="SUPFAM" id="SSF53223">
    <property type="entry name" value="Aminoacid dehydrogenase-like, N-terminal domain"/>
    <property type="match status" value="1"/>
</dbReference>
<dbReference type="InterPro" id="IPR049062">
    <property type="entry name" value="NAD_Glu_DH_ACT2"/>
</dbReference>
<comment type="caution">
    <text evidence="7">The sequence shown here is derived from an EMBL/GenBank/DDBJ whole genome shotgun (WGS) entry which is preliminary data.</text>
</comment>
<dbReference type="InterPro" id="IPR024727">
    <property type="entry name" value="NAD_Glu_DH_N_ACT1"/>
</dbReference>
<dbReference type="RefSeq" id="WP_078306725.1">
    <property type="nucleotide sequence ID" value="NZ_CP174475.1"/>
</dbReference>
<dbReference type="Pfam" id="PF21073">
    <property type="entry name" value="GDH_HM1"/>
    <property type="match status" value="1"/>
</dbReference>
<accession>A0A1T0CHF2</accession>
<dbReference type="InterPro" id="IPR049058">
    <property type="entry name" value="NAD_Glu_DH_HM2"/>
</dbReference>
<dbReference type="Pfam" id="PF21078">
    <property type="entry name" value="GDH_HM3"/>
    <property type="match status" value="1"/>
</dbReference>
<dbReference type="InterPro" id="IPR007780">
    <property type="entry name" value="NAD_Glu_DH_bac"/>
</dbReference>
<evidence type="ECO:0000259" key="5">
    <source>
        <dbReference type="Pfam" id="PF21076"/>
    </source>
</evidence>
<gene>
    <name evidence="7" type="ORF">B0682_03720</name>
</gene>
<dbReference type="InterPro" id="IPR028971">
    <property type="entry name" value="NAD-GDH_cat"/>
</dbReference>
<dbReference type="GO" id="GO:0006538">
    <property type="term" value="P:L-glutamate catabolic process"/>
    <property type="evidence" value="ECO:0007669"/>
    <property type="project" value="InterPro"/>
</dbReference>
<keyword evidence="1" id="KW-0560">Oxidoreductase</keyword>
<dbReference type="Pfam" id="PF21076">
    <property type="entry name" value="GDH_ACT2"/>
    <property type="match status" value="1"/>
</dbReference>
<dbReference type="STRING" id="90241.B0682_03720"/>
<dbReference type="InterPro" id="IPR049059">
    <property type="entry name" value="NAD_Glu_DH_HM1"/>
</dbReference>
<evidence type="ECO:0000259" key="4">
    <source>
        <dbReference type="Pfam" id="PF21075"/>
    </source>
</evidence>
<evidence type="ECO:0000256" key="1">
    <source>
        <dbReference type="ARBA" id="ARBA00023002"/>
    </source>
</evidence>
<dbReference type="InterPro" id="IPR048381">
    <property type="entry name" value="GDH_C"/>
</dbReference>
<proteinExistence type="predicted"/>
<dbReference type="EMBL" id="MUYT01000004">
    <property type="protein sequence ID" value="OOS21745.1"/>
    <property type="molecule type" value="Genomic_DNA"/>
</dbReference>
<feature type="domain" description="NAD-glutamate dehydrogenase ACT3" evidence="6">
    <location>
        <begin position="558"/>
        <end position="631"/>
    </location>
</feature>
<dbReference type="SUPFAM" id="SSF51735">
    <property type="entry name" value="NAD(P)-binding Rossmann-fold domains"/>
    <property type="match status" value="1"/>
</dbReference>
<name>A0A1T0CHF2_9GAMM</name>
<feature type="domain" description="NAD-glutamate dehydrogenase catalytic" evidence="2">
    <location>
        <begin position="731"/>
        <end position="1226"/>
    </location>
</feature>
<dbReference type="Pfam" id="PF05088">
    <property type="entry name" value="Bac_GDH_CD"/>
    <property type="match status" value="1"/>
</dbReference>
<dbReference type="GO" id="GO:0004069">
    <property type="term" value="F:L-aspartate:2-oxoglutarate aminotransferase activity"/>
    <property type="evidence" value="ECO:0007669"/>
    <property type="project" value="InterPro"/>
</dbReference>
<feature type="domain" description="NAD-glutamate dehydrogenase ACT2" evidence="5">
    <location>
        <begin position="413"/>
        <end position="501"/>
    </location>
</feature>
<dbReference type="Gene3D" id="3.40.50.720">
    <property type="entry name" value="NAD(P)-binding Rossmann-like Domain"/>
    <property type="match status" value="1"/>
</dbReference>
<dbReference type="PIRSF" id="PIRSF036761">
    <property type="entry name" value="GDH_Mll4104"/>
    <property type="match status" value="1"/>
</dbReference>
<feature type="domain" description="NAD-specific glutamate dehydrogenase C-terminal" evidence="3">
    <location>
        <begin position="1271"/>
        <end position="1605"/>
    </location>
</feature>
<evidence type="ECO:0000259" key="6">
    <source>
        <dbReference type="Pfam" id="PF21077"/>
    </source>
</evidence>
<dbReference type="PANTHER" id="PTHR43403">
    <property type="entry name" value="NAD-SPECIFIC GLUTAMATE DEHYDROGENASE"/>
    <property type="match status" value="1"/>
</dbReference>
<keyword evidence="8" id="KW-1185">Reference proteome</keyword>
<dbReference type="OrthoDB" id="9758052at2"/>
<feature type="domain" description="NAD-glutamate dehydrogenase N-terminal ACT1" evidence="4">
    <location>
        <begin position="42"/>
        <end position="182"/>
    </location>
</feature>
<organism evidence="7 8">
    <name type="scientific">Lwoffella lincolnii</name>
    <dbReference type="NCBI Taxonomy" id="90241"/>
    <lineage>
        <taxon>Bacteria</taxon>
        <taxon>Pseudomonadati</taxon>
        <taxon>Pseudomonadota</taxon>
        <taxon>Gammaproteobacteria</taxon>
        <taxon>Moraxellales</taxon>
        <taxon>Moraxellaceae</taxon>
        <taxon>Lwoffella</taxon>
    </lineage>
</organism>
<dbReference type="InterPro" id="IPR036291">
    <property type="entry name" value="NAD(P)-bd_dom_sf"/>
</dbReference>
<dbReference type="Pfam" id="PF21075">
    <property type="entry name" value="GDH_ACT1"/>
    <property type="match status" value="1"/>
</dbReference>
<evidence type="ECO:0000259" key="2">
    <source>
        <dbReference type="Pfam" id="PF05088"/>
    </source>
</evidence>
<evidence type="ECO:0000313" key="8">
    <source>
        <dbReference type="Proteomes" id="UP000191094"/>
    </source>
</evidence>
<evidence type="ECO:0000313" key="7">
    <source>
        <dbReference type="EMBL" id="OOS21745.1"/>
    </source>
</evidence>
<dbReference type="Pfam" id="PF21074">
    <property type="entry name" value="GDH_C"/>
    <property type="match status" value="1"/>
</dbReference>
<dbReference type="PANTHER" id="PTHR43403:SF1">
    <property type="entry name" value="NAD-SPECIFIC GLUTAMATE DEHYDROGENASE"/>
    <property type="match status" value="1"/>
</dbReference>
<dbReference type="Pfam" id="PF21077">
    <property type="entry name" value="GDH_ACT3"/>
    <property type="match status" value="1"/>
</dbReference>
<dbReference type="Proteomes" id="UP000191094">
    <property type="component" value="Unassembled WGS sequence"/>
</dbReference>
<dbReference type="InterPro" id="IPR049056">
    <property type="entry name" value="NAD_Glu_DH_HM3"/>
</dbReference>
<reference evidence="7 8" key="1">
    <citation type="submission" date="2017-02" db="EMBL/GenBank/DDBJ databases">
        <title>Draft genome sequence of Moraxella lincolnii CCUG 9405T type strain.</title>
        <authorList>
            <person name="Salva-Serra F."/>
            <person name="Engstrom-Jakobsson H."/>
            <person name="Thorell K."/>
            <person name="Jaen-Luchoro D."/>
            <person name="Gonzales-Siles L."/>
            <person name="Karlsson R."/>
            <person name="Yazdan S."/>
            <person name="Boulund F."/>
            <person name="Johnning A."/>
            <person name="Engstrand L."/>
            <person name="Kristiansson E."/>
            <person name="Moore E."/>
        </authorList>
    </citation>
    <scope>NUCLEOTIDE SEQUENCE [LARGE SCALE GENOMIC DNA]</scope>
    <source>
        <strain evidence="7 8">CCUG 9405</strain>
    </source>
</reference>
<dbReference type="Pfam" id="PF21079">
    <property type="entry name" value="GDH_HM2"/>
    <property type="match status" value="1"/>
</dbReference>
<evidence type="ECO:0000259" key="3">
    <source>
        <dbReference type="Pfam" id="PF21074"/>
    </source>
</evidence>